<accession>A0A1C3H212</accession>
<evidence type="ECO:0000256" key="10">
    <source>
        <dbReference type="ARBA" id="ARBA00023186"/>
    </source>
</evidence>
<dbReference type="InterPro" id="IPR029046">
    <property type="entry name" value="LolA/LolB/LppX"/>
</dbReference>
<dbReference type="RefSeq" id="WP_079538908.1">
    <property type="nucleotide sequence ID" value="NZ_FKLO01000012.1"/>
</dbReference>
<dbReference type="Gene3D" id="2.50.20.10">
    <property type="entry name" value="Lipoprotein localisation LolA/LolB/LppX"/>
    <property type="match status" value="1"/>
</dbReference>
<evidence type="ECO:0000256" key="13">
    <source>
        <dbReference type="SAM" id="SignalP"/>
    </source>
</evidence>
<dbReference type="PROSITE" id="PS51257">
    <property type="entry name" value="PROKAR_LIPOPROTEIN"/>
    <property type="match status" value="1"/>
</dbReference>
<sequence length="180" mass="20585">MTRKNKLAAFGLALLLAGCAQTPPADENVTYTATLNPQHWRAEGKIALRYPECHHNRGCEDKGVNANMAWTHHNQDELLVITDPFGQERMRIDYRGGVINVREGAREEVMSKEELAKEVGLPAPLESIANWLITQRSDESFNADGWQVDVRDWQGAYYRSIRLKQKDYQMRLVVQKMTTI</sequence>
<evidence type="ECO:0000256" key="8">
    <source>
        <dbReference type="ARBA" id="ARBA00023136"/>
    </source>
</evidence>
<dbReference type="AlphaFoldDB" id="A0A1C3H212"/>
<dbReference type="GO" id="GO:0015031">
    <property type="term" value="P:protein transport"/>
    <property type="evidence" value="ECO:0007669"/>
    <property type="project" value="UniProtKB-KW"/>
</dbReference>
<keyword evidence="6 13" id="KW-0732">Signal</keyword>
<keyword evidence="7" id="KW-0653">Protein transport</keyword>
<evidence type="ECO:0000256" key="6">
    <source>
        <dbReference type="ARBA" id="ARBA00022729"/>
    </source>
</evidence>
<comment type="subcellular location">
    <subcellularLocation>
        <location evidence="1">Cell outer membrane</location>
        <topology evidence="1">Lipid-anchor</topology>
    </subcellularLocation>
</comment>
<comment type="similarity">
    <text evidence="2">Belongs to the LolB family.</text>
</comment>
<evidence type="ECO:0000256" key="1">
    <source>
        <dbReference type="ARBA" id="ARBA00004459"/>
    </source>
</evidence>
<organism evidence="14 15">
    <name type="scientific">Cardiobacterium hominis</name>
    <dbReference type="NCBI Taxonomy" id="2718"/>
    <lineage>
        <taxon>Bacteria</taxon>
        <taxon>Pseudomonadati</taxon>
        <taxon>Pseudomonadota</taxon>
        <taxon>Gammaproteobacteria</taxon>
        <taxon>Cardiobacteriales</taxon>
        <taxon>Cardiobacteriaceae</taxon>
        <taxon>Cardiobacterium</taxon>
    </lineage>
</organism>
<comment type="subunit">
    <text evidence="3">Monomer.</text>
</comment>
<keyword evidence="12 14" id="KW-0449">Lipoprotein</keyword>
<evidence type="ECO:0000313" key="14">
    <source>
        <dbReference type="EMBL" id="SAM57146.1"/>
    </source>
</evidence>
<dbReference type="InterPro" id="IPR004565">
    <property type="entry name" value="OM_lipoprot_LolB"/>
</dbReference>
<keyword evidence="5" id="KW-0813">Transport</keyword>
<evidence type="ECO:0000256" key="2">
    <source>
        <dbReference type="ARBA" id="ARBA00009696"/>
    </source>
</evidence>
<evidence type="ECO:0000256" key="5">
    <source>
        <dbReference type="ARBA" id="ARBA00022448"/>
    </source>
</evidence>
<evidence type="ECO:0000256" key="11">
    <source>
        <dbReference type="ARBA" id="ARBA00023237"/>
    </source>
</evidence>
<gene>
    <name evidence="14" type="ORF">CHUV0807_0173</name>
</gene>
<evidence type="ECO:0000256" key="7">
    <source>
        <dbReference type="ARBA" id="ARBA00022927"/>
    </source>
</evidence>
<proteinExistence type="inferred from homology"/>
<keyword evidence="10" id="KW-0143">Chaperone</keyword>
<evidence type="ECO:0000256" key="3">
    <source>
        <dbReference type="ARBA" id="ARBA00011245"/>
    </source>
</evidence>
<feature type="chain" id="PRO_5008674740" description="Outer-membrane lipoprotein LolB" evidence="13">
    <location>
        <begin position="26"/>
        <end position="180"/>
    </location>
</feature>
<dbReference type="EMBL" id="FKLO01000012">
    <property type="protein sequence ID" value="SAM57146.1"/>
    <property type="molecule type" value="Genomic_DNA"/>
</dbReference>
<dbReference type="Proteomes" id="UP000190837">
    <property type="component" value="Unassembled WGS sequence"/>
</dbReference>
<reference evidence="15" key="1">
    <citation type="submission" date="2016-04" db="EMBL/GenBank/DDBJ databases">
        <authorList>
            <person name="Tagini F."/>
        </authorList>
    </citation>
    <scope>NUCLEOTIDE SEQUENCE [LARGE SCALE GENOMIC DNA]</scope>
    <source>
        <strain evidence="15">CHUV0807</strain>
    </source>
</reference>
<dbReference type="Pfam" id="PF03550">
    <property type="entry name" value="LolB"/>
    <property type="match status" value="1"/>
</dbReference>
<keyword evidence="9" id="KW-0564">Palmitate</keyword>
<evidence type="ECO:0000256" key="9">
    <source>
        <dbReference type="ARBA" id="ARBA00023139"/>
    </source>
</evidence>
<protein>
    <recommendedName>
        <fullName evidence="4">Outer-membrane lipoprotein LolB</fullName>
    </recommendedName>
</protein>
<keyword evidence="8" id="KW-0472">Membrane</keyword>
<dbReference type="SUPFAM" id="SSF89392">
    <property type="entry name" value="Prokaryotic lipoproteins and lipoprotein localization factors"/>
    <property type="match status" value="1"/>
</dbReference>
<evidence type="ECO:0000256" key="12">
    <source>
        <dbReference type="ARBA" id="ARBA00023288"/>
    </source>
</evidence>
<dbReference type="GO" id="GO:0009279">
    <property type="term" value="C:cell outer membrane"/>
    <property type="evidence" value="ECO:0007669"/>
    <property type="project" value="UniProtKB-SubCell"/>
</dbReference>
<keyword evidence="11" id="KW-0998">Cell outer membrane</keyword>
<name>A0A1C3H212_9GAMM</name>
<feature type="signal peptide" evidence="13">
    <location>
        <begin position="1"/>
        <end position="25"/>
    </location>
</feature>
<evidence type="ECO:0000256" key="4">
    <source>
        <dbReference type="ARBA" id="ARBA00016202"/>
    </source>
</evidence>
<evidence type="ECO:0000313" key="15">
    <source>
        <dbReference type="Proteomes" id="UP000190837"/>
    </source>
</evidence>